<dbReference type="InterPro" id="IPR011006">
    <property type="entry name" value="CheY-like_superfamily"/>
</dbReference>
<dbReference type="PROSITE" id="PS50110">
    <property type="entry name" value="RESPONSE_REGULATORY"/>
    <property type="match status" value="1"/>
</dbReference>
<keyword evidence="4" id="KW-1185">Reference proteome</keyword>
<feature type="modified residue" description="4-aspartylphosphate" evidence="1">
    <location>
        <position position="57"/>
    </location>
</feature>
<sequence length="119" mass="13080">MTLDGTRVLVVEDEVILALDFTEIIEDHGYSVVGPCSRLKHAERVAKEDNIDVALLDVNLGSGKTTEGIAEILRERNIPIAFITADPPAAVEFRKIEEPLIRKPASTKALMNCIERLVA</sequence>
<organism evidence="3 4">
    <name type="scientific">Donghicola eburneus</name>
    <dbReference type="NCBI Taxonomy" id="393278"/>
    <lineage>
        <taxon>Bacteria</taxon>
        <taxon>Pseudomonadati</taxon>
        <taxon>Pseudomonadota</taxon>
        <taxon>Alphaproteobacteria</taxon>
        <taxon>Rhodobacterales</taxon>
        <taxon>Roseobacteraceae</taxon>
        <taxon>Donghicola</taxon>
    </lineage>
</organism>
<dbReference type="SUPFAM" id="SSF52172">
    <property type="entry name" value="CheY-like"/>
    <property type="match status" value="1"/>
</dbReference>
<dbReference type="InterPro" id="IPR001789">
    <property type="entry name" value="Sig_transdc_resp-reg_receiver"/>
</dbReference>
<dbReference type="SMART" id="SM00448">
    <property type="entry name" value="REC"/>
    <property type="match status" value="1"/>
</dbReference>
<evidence type="ECO:0000313" key="3">
    <source>
        <dbReference type="EMBL" id="SCM67577.1"/>
    </source>
</evidence>
<keyword evidence="1" id="KW-0597">Phosphoprotein</keyword>
<dbReference type="AlphaFoldDB" id="A0A1M4N0J5"/>
<proteinExistence type="predicted"/>
<gene>
    <name evidence="3" type="ORF">KARMA_1778</name>
</gene>
<evidence type="ECO:0000313" key="4">
    <source>
        <dbReference type="Proteomes" id="UP000184085"/>
    </source>
</evidence>
<accession>A0A1M4N0J5</accession>
<reference evidence="4" key="1">
    <citation type="submission" date="2016-09" db="EMBL/GenBank/DDBJ databases">
        <authorList>
            <person name="Wibberg D."/>
        </authorList>
    </citation>
    <scope>NUCLEOTIDE SEQUENCE [LARGE SCALE GENOMIC DNA]</scope>
</reference>
<dbReference type="Proteomes" id="UP000184085">
    <property type="component" value="Unassembled WGS sequence"/>
</dbReference>
<dbReference type="Gene3D" id="3.40.50.2300">
    <property type="match status" value="1"/>
</dbReference>
<protein>
    <submittedName>
        <fullName evidence="3">Putative chemotaxis protein</fullName>
    </submittedName>
</protein>
<dbReference type="RefSeq" id="WP_072706223.1">
    <property type="nucleotide sequence ID" value="NZ_FMJB01000047.1"/>
</dbReference>
<dbReference type="EMBL" id="FMJB01000047">
    <property type="protein sequence ID" value="SCM67577.1"/>
    <property type="molecule type" value="Genomic_DNA"/>
</dbReference>
<feature type="domain" description="Response regulatory" evidence="2">
    <location>
        <begin position="7"/>
        <end position="118"/>
    </location>
</feature>
<evidence type="ECO:0000259" key="2">
    <source>
        <dbReference type="PROSITE" id="PS50110"/>
    </source>
</evidence>
<evidence type="ECO:0000256" key="1">
    <source>
        <dbReference type="PROSITE-ProRule" id="PRU00169"/>
    </source>
</evidence>
<dbReference type="Pfam" id="PF00072">
    <property type="entry name" value="Response_reg"/>
    <property type="match status" value="1"/>
</dbReference>
<name>A0A1M4N0J5_9RHOB</name>
<dbReference type="GO" id="GO:0000160">
    <property type="term" value="P:phosphorelay signal transduction system"/>
    <property type="evidence" value="ECO:0007669"/>
    <property type="project" value="InterPro"/>
</dbReference>